<proteinExistence type="predicted"/>
<dbReference type="PROSITE" id="PS50206">
    <property type="entry name" value="RHODANESE_3"/>
    <property type="match status" value="1"/>
</dbReference>
<keyword evidence="4" id="KW-1185">Reference proteome</keyword>
<dbReference type="Pfam" id="PF00581">
    <property type="entry name" value="Rhodanese"/>
    <property type="match status" value="1"/>
</dbReference>
<feature type="chain" id="PRO_5045190350" evidence="1">
    <location>
        <begin position="23"/>
        <end position="149"/>
    </location>
</feature>
<dbReference type="RefSeq" id="WP_277731639.1">
    <property type="nucleotide sequence ID" value="NZ_CP120733.1"/>
</dbReference>
<organism evidence="3 4">
    <name type="scientific">Tepidibacter hydrothermalis</name>
    <dbReference type="NCBI Taxonomy" id="3036126"/>
    <lineage>
        <taxon>Bacteria</taxon>
        <taxon>Bacillati</taxon>
        <taxon>Bacillota</taxon>
        <taxon>Clostridia</taxon>
        <taxon>Peptostreptococcales</taxon>
        <taxon>Peptostreptococcaceae</taxon>
        <taxon>Tepidibacter</taxon>
    </lineage>
</organism>
<dbReference type="PROSITE" id="PS51257">
    <property type="entry name" value="PROKAR_LIPOPROTEIN"/>
    <property type="match status" value="1"/>
</dbReference>
<keyword evidence="1" id="KW-0732">Signal</keyword>
<dbReference type="InterPro" id="IPR001763">
    <property type="entry name" value="Rhodanese-like_dom"/>
</dbReference>
<dbReference type="Gene3D" id="3.40.250.10">
    <property type="entry name" value="Rhodanese-like domain"/>
    <property type="match status" value="1"/>
</dbReference>
<evidence type="ECO:0000259" key="2">
    <source>
        <dbReference type="PROSITE" id="PS50206"/>
    </source>
</evidence>
<reference evidence="3 4" key="1">
    <citation type="submission" date="2023-03" db="EMBL/GenBank/DDBJ databases">
        <title>Complete genome sequence of Tepidibacter sp. SWIR-1, isolated from a deep-sea hydrothermal vent.</title>
        <authorList>
            <person name="Li X."/>
        </authorList>
    </citation>
    <scope>NUCLEOTIDE SEQUENCE [LARGE SCALE GENOMIC DNA]</scope>
    <source>
        <strain evidence="3 4">SWIR-1</strain>
    </source>
</reference>
<feature type="signal peptide" evidence="1">
    <location>
        <begin position="1"/>
        <end position="22"/>
    </location>
</feature>
<protein>
    <submittedName>
        <fullName evidence="3">Rhodanese-like domain-containing protein</fullName>
    </submittedName>
</protein>
<evidence type="ECO:0000256" key="1">
    <source>
        <dbReference type="SAM" id="SignalP"/>
    </source>
</evidence>
<dbReference type="Proteomes" id="UP001222800">
    <property type="component" value="Chromosome"/>
</dbReference>
<dbReference type="SUPFAM" id="SSF52821">
    <property type="entry name" value="Rhodanese/Cell cycle control phosphatase"/>
    <property type="match status" value="1"/>
</dbReference>
<evidence type="ECO:0000313" key="4">
    <source>
        <dbReference type="Proteomes" id="UP001222800"/>
    </source>
</evidence>
<gene>
    <name evidence="3" type="ORF">P4S50_15095</name>
</gene>
<dbReference type="EMBL" id="CP120733">
    <property type="protein sequence ID" value="WFD09703.1"/>
    <property type="molecule type" value="Genomic_DNA"/>
</dbReference>
<dbReference type="InterPro" id="IPR036873">
    <property type="entry name" value="Rhodanese-like_dom_sf"/>
</dbReference>
<dbReference type="SMART" id="SM00450">
    <property type="entry name" value="RHOD"/>
    <property type="match status" value="1"/>
</dbReference>
<dbReference type="CDD" id="cd00158">
    <property type="entry name" value="RHOD"/>
    <property type="match status" value="1"/>
</dbReference>
<feature type="domain" description="Rhodanese" evidence="2">
    <location>
        <begin position="50"/>
        <end position="147"/>
    </location>
</feature>
<name>A0ABY8EG27_9FIRM</name>
<sequence>MKKKILALLLMAILAVSVVGCASNETEKTTAEEKTYQYYTAEQVKDAIENGDDITLVDIQVEDEWNAHHIKGAISTKAYPVKTDEERAKVDAVIPQLEGDNPIIVVCPGGKGGAQRTVEHLTESGIKPERLFILENGQGGWPYDELLEK</sequence>
<accession>A0ABY8EG27</accession>
<evidence type="ECO:0000313" key="3">
    <source>
        <dbReference type="EMBL" id="WFD09703.1"/>
    </source>
</evidence>